<comment type="caution">
    <text evidence="2">The sequence shown here is derived from an EMBL/GenBank/DDBJ whole genome shotgun (WGS) entry which is preliminary data.</text>
</comment>
<keyword evidence="3" id="KW-1185">Reference proteome</keyword>
<evidence type="ECO:0000313" key="3">
    <source>
        <dbReference type="Proteomes" id="UP001175211"/>
    </source>
</evidence>
<dbReference type="Proteomes" id="UP001175211">
    <property type="component" value="Unassembled WGS sequence"/>
</dbReference>
<dbReference type="AlphaFoldDB" id="A0AA39K0A4"/>
<dbReference type="EMBL" id="JAUEPS010000031">
    <property type="protein sequence ID" value="KAK0452185.1"/>
    <property type="molecule type" value="Genomic_DNA"/>
</dbReference>
<dbReference type="RefSeq" id="XP_060328019.1">
    <property type="nucleotide sequence ID" value="XM_060469878.1"/>
</dbReference>
<proteinExistence type="predicted"/>
<evidence type="ECO:0000313" key="2">
    <source>
        <dbReference type="EMBL" id="KAK0452185.1"/>
    </source>
</evidence>
<accession>A0AA39K0A4</accession>
<organism evidence="2 3">
    <name type="scientific">Armillaria tabescens</name>
    <name type="common">Ringless honey mushroom</name>
    <name type="synonym">Agaricus tabescens</name>
    <dbReference type="NCBI Taxonomy" id="1929756"/>
    <lineage>
        <taxon>Eukaryota</taxon>
        <taxon>Fungi</taxon>
        <taxon>Dikarya</taxon>
        <taxon>Basidiomycota</taxon>
        <taxon>Agaricomycotina</taxon>
        <taxon>Agaricomycetes</taxon>
        <taxon>Agaricomycetidae</taxon>
        <taxon>Agaricales</taxon>
        <taxon>Marasmiineae</taxon>
        <taxon>Physalacriaceae</taxon>
        <taxon>Desarmillaria</taxon>
    </lineage>
</organism>
<name>A0AA39K0A4_ARMTA</name>
<protein>
    <submittedName>
        <fullName evidence="2">Uncharacterized protein</fullName>
    </submittedName>
</protein>
<gene>
    <name evidence="2" type="ORF">EV420DRAFT_1482269</name>
</gene>
<sequence>MEGEGKKVHSASDTRYQSVEDGDDEEERPMCPVFKEIGEWFGGFDLVMILIGGLMRAHGAQYWYSELRTRSSNVVGKSKGLFPKGMAAHVLLRRQGPAMTSGNGEYAAALSVDERVVNPLSSRSPAQSEVVTAVAVSSSRPVCTVEVDVQHEDGDKKEHIRISTVKSLSSLRRAPFMREGRKAQGTGKGRTRQHASWHQFHEHGNAYCHIVSPSMRCEYWTFDVGFDSDEAFEK</sequence>
<dbReference type="GeneID" id="85353426"/>
<reference evidence="2" key="1">
    <citation type="submission" date="2023-06" db="EMBL/GenBank/DDBJ databases">
        <authorList>
            <consortium name="Lawrence Berkeley National Laboratory"/>
            <person name="Ahrendt S."/>
            <person name="Sahu N."/>
            <person name="Indic B."/>
            <person name="Wong-Bajracharya J."/>
            <person name="Merenyi Z."/>
            <person name="Ke H.-M."/>
            <person name="Monk M."/>
            <person name="Kocsube S."/>
            <person name="Drula E."/>
            <person name="Lipzen A."/>
            <person name="Balint B."/>
            <person name="Henrissat B."/>
            <person name="Andreopoulos B."/>
            <person name="Martin F.M."/>
            <person name="Harder C.B."/>
            <person name="Rigling D."/>
            <person name="Ford K.L."/>
            <person name="Foster G.D."/>
            <person name="Pangilinan J."/>
            <person name="Papanicolaou A."/>
            <person name="Barry K."/>
            <person name="LaButti K."/>
            <person name="Viragh M."/>
            <person name="Koriabine M."/>
            <person name="Yan M."/>
            <person name="Riley R."/>
            <person name="Champramary S."/>
            <person name="Plett K.L."/>
            <person name="Tsai I.J."/>
            <person name="Slot J."/>
            <person name="Sipos G."/>
            <person name="Plett J."/>
            <person name="Nagy L.G."/>
            <person name="Grigoriev I.V."/>
        </authorList>
    </citation>
    <scope>NUCLEOTIDE SEQUENCE</scope>
    <source>
        <strain evidence="2">CCBAS 213</strain>
    </source>
</reference>
<feature type="region of interest" description="Disordered" evidence="1">
    <location>
        <begin position="1"/>
        <end position="27"/>
    </location>
</feature>
<evidence type="ECO:0000256" key="1">
    <source>
        <dbReference type="SAM" id="MobiDB-lite"/>
    </source>
</evidence>
<feature type="compositionally biased region" description="Basic and acidic residues" evidence="1">
    <location>
        <begin position="1"/>
        <end position="12"/>
    </location>
</feature>